<evidence type="ECO:0000256" key="3">
    <source>
        <dbReference type="ARBA" id="ARBA00022722"/>
    </source>
</evidence>
<dbReference type="InterPro" id="IPR003761">
    <property type="entry name" value="Exonuc_VII_S"/>
</dbReference>
<dbReference type="Pfam" id="PF02609">
    <property type="entry name" value="Exonuc_VII_S"/>
    <property type="match status" value="1"/>
</dbReference>
<dbReference type="NCBIfam" id="NF002137">
    <property type="entry name" value="PRK00977.1-1"/>
    <property type="match status" value="1"/>
</dbReference>
<comment type="caution">
    <text evidence="7">The sequence shown here is derived from an EMBL/GenBank/DDBJ whole genome shotgun (WGS) entry which is preliminary data.</text>
</comment>
<dbReference type="AlphaFoldDB" id="A0A0P7DVY4"/>
<dbReference type="PANTHER" id="PTHR34137">
    <property type="entry name" value="EXODEOXYRIBONUCLEASE 7 SMALL SUBUNIT"/>
    <property type="match status" value="1"/>
</dbReference>
<comment type="subunit">
    <text evidence="6">Heterooligomer composed of large and small subunits.</text>
</comment>
<dbReference type="Proteomes" id="UP001377972">
    <property type="component" value="Unassembled WGS sequence"/>
</dbReference>
<dbReference type="EC" id="3.1.11.6" evidence="6"/>
<dbReference type="Proteomes" id="UP000050378">
    <property type="component" value="Unassembled WGS sequence"/>
</dbReference>
<dbReference type="RefSeq" id="WP_054552565.1">
    <property type="nucleotide sequence ID" value="NZ_JAQPZS010000004.1"/>
</dbReference>
<dbReference type="EMBL" id="LJTC01000005">
    <property type="protein sequence ID" value="KPM83653.1"/>
    <property type="molecule type" value="Genomic_DNA"/>
</dbReference>
<keyword evidence="10" id="KW-1185">Reference proteome</keyword>
<evidence type="ECO:0000313" key="10">
    <source>
        <dbReference type="Proteomes" id="UP001377972"/>
    </source>
</evidence>
<dbReference type="GO" id="GO:0009318">
    <property type="term" value="C:exodeoxyribonuclease VII complex"/>
    <property type="evidence" value="ECO:0007669"/>
    <property type="project" value="UniProtKB-UniRule"/>
</dbReference>
<gene>
    <name evidence="6 8" type="primary">xseB</name>
    <name evidence="7" type="ORF">AOG27_08335</name>
    <name evidence="8" type="ORF">PQI24_05535</name>
</gene>
<evidence type="ECO:0000256" key="6">
    <source>
        <dbReference type="HAMAP-Rule" id="MF_00337"/>
    </source>
</evidence>
<comment type="catalytic activity">
    <reaction evidence="6">
        <text>Exonucleolytic cleavage in either 5'- to 3'- or 3'- to 5'-direction to yield nucleoside 5'-phosphates.</text>
        <dbReference type="EC" id="3.1.11.6"/>
    </reaction>
</comment>
<dbReference type="SUPFAM" id="SSF116842">
    <property type="entry name" value="XseB-like"/>
    <property type="match status" value="1"/>
</dbReference>
<comment type="similarity">
    <text evidence="1 6">Belongs to the XseB family.</text>
</comment>
<dbReference type="PATRIC" id="fig|570156.3.peg.2731"/>
<evidence type="ECO:0000256" key="5">
    <source>
        <dbReference type="ARBA" id="ARBA00022839"/>
    </source>
</evidence>
<dbReference type="InterPro" id="IPR037004">
    <property type="entry name" value="Exonuc_VII_ssu_sf"/>
</dbReference>
<organism evidence="7 9">
    <name type="scientific">Pseudoalteromonas lipolytica</name>
    <dbReference type="NCBI Taxonomy" id="570156"/>
    <lineage>
        <taxon>Bacteria</taxon>
        <taxon>Pseudomonadati</taxon>
        <taxon>Pseudomonadota</taxon>
        <taxon>Gammaproteobacteria</taxon>
        <taxon>Alteromonadales</taxon>
        <taxon>Pseudoalteromonadaceae</taxon>
        <taxon>Pseudoalteromonas</taxon>
    </lineage>
</organism>
<dbReference type="PIRSF" id="PIRSF006488">
    <property type="entry name" value="Exonuc_VII_S"/>
    <property type="match status" value="1"/>
</dbReference>
<keyword evidence="2 6" id="KW-0963">Cytoplasm</keyword>
<comment type="function">
    <text evidence="6">Bidirectionally degrades single-stranded DNA into large acid-insoluble oligonucleotides, which are then degraded further into small acid-soluble oligonucleotides.</text>
</comment>
<keyword evidence="5 6" id="KW-0269">Exonuclease</keyword>
<reference evidence="8 10" key="2">
    <citation type="submission" date="2023-01" db="EMBL/GenBank/DDBJ databases">
        <title>Trichodesmium-associated heterotrophic epibiont bacteria.</title>
        <authorList>
            <person name="Cleveland C.S."/>
            <person name="Webb E.A."/>
        </authorList>
    </citation>
    <scope>NUCLEOTIDE SEQUENCE [LARGE SCALE GENOMIC DNA]</scope>
    <source>
        <strain evidence="8 10">USCH2</strain>
    </source>
</reference>
<dbReference type="OrthoDB" id="5591562at2"/>
<dbReference type="GO" id="GO:0005829">
    <property type="term" value="C:cytosol"/>
    <property type="evidence" value="ECO:0007669"/>
    <property type="project" value="TreeGrafter"/>
</dbReference>
<dbReference type="NCBIfam" id="TIGR01280">
    <property type="entry name" value="xseB"/>
    <property type="match status" value="1"/>
</dbReference>
<proteinExistence type="inferred from homology"/>
<dbReference type="GO" id="GO:0008855">
    <property type="term" value="F:exodeoxyribonuclease VII activity"/>
    <property type="evidence" value="ECO:0007669"/>
    <property type="project" value="UniProtKB-UniRule"/>
</dbReference>
<accession>A0A0P7DVY4</accession>
<evidence type="ECO:0000313" key="7">
    <source>
        <dbReference type="EMBL" id="KPM83653.1"/>
    </source>
</evidence>
<dbReference type="Gene3D" id="1.10.287.1040">
    <property type="entry name" value="Exonuclease VII, small subunit"/>
    <property type="match status" value="1"/>
</dbReference>
<comment type="subcellular location">
    <subcellularLocation>
        <location evidence="6">Cytoplasm</location>
    </subcellularLocation>
</comment>
<dbReference type="GO" id="GO:0006308">
    <property type="term" value="P:DNA catabolic process"/>
    <property type="evidence" value="ECO:0007669"/>
    <property type="project" value="UniProtKB-UniRule"/>
</dbReference>
<keyword evidence="4 6" id="KW-0378">Hydrolase</keyword>
<dbReference type="GeneID" id="29846326"/>
<evidence type="ECO:0000256" key="1">
    <source>
        <dbReference type="ARBA" id="ARBA00009998"/>
    </source>
</evidence>
<dbReference type="NCBIfam" id="NF002140">
    <property type="entry name" value="PRK00977.1-4"/>
    <property type="match status" value="1"/>
</dbReference>
<keyword evidence="3 6" id="KW-0540">Nuclease</keyword>
<protein>
    <recommendedName>
        <fullName evidence="6">Exodeoxyribonuclease 7 small subunit</fullName>
        <ecNumber evidence="6">3.1.11.6</ecNumber>
    </recommendedName>
    <alternativeName>
        <fullName evidence="6">Exodeoxyribonuclease VII small subunit</fullName>
        <shortName evidence="6">Exonuclease VII small subunit</shortName>
    </alternativeName>
</protein>
<dbReference type="STRING" id="570156.AOG27_08335"/>
<reference evidence="7 9" key="1">
    <citation type="submission" date="2015-09" db="EMBL/GenBank/DDBJ databases">
        <title>Draft Genome Sequence of Pseudoalteromonas lipolytica UCD-48B.</title>
        <authorList>
            <person name="Krusor M."/>
            <person name="Coil D.A."/>
            <person name="Lang J.M."/>
            <person name="Eisen J.A."/>
            <person name="Alexiev A."/>
        </authorList>
    </citation>
    <scope>NUCLEOTIDE SEQUENCE [LARGE SCALE GENOMIC DNA]</scope>
    <source>
        <strain evidence="7 9">UCD-48B</strain>
    </source>
</reference>
<name>A0A0P7DVY4_9GAMM</name>
<dbReference type="HAMAP" id="MF_00337">
    <property type="entry name" value="Exonuc_7_S"/>
    <property type="match status" value="1"/>
</dbReference>
<evidence type="ECO:0000256" key="2">
    <source>
        <dbReference type="ARBA" id="ARBA00022490"/>
    </source>
</evidence>
<evidence type="ECO:0000256" key="4">
    <source>
        <dbReference type="ARBA" id="ARBA00022801"/>
    </source>
</evidence>
<evidence type="ECO:0000313" key="9">
    <source>
        <dbReference type="Proteomes" id="UP000050378"/>
    </source>
</evidence>
<sequence>MATKKPENLSFEEALDELSQIVAQMEQGELSLEQSLKQFERGIALANASSGKLQQAEQKVAILMGNDSQAPLSNFDSNLD</sequence>
<dbReference type="EMBL" id="JAQPZS010000004">
    <property type="protein sequence ID" value="MEJ6495482.1"/>
    <property type="molecule type" value="Genomic_DNA"/>
</dbReference>
<evidence type="ECO:0000313" key="8">
    <source>
        <dbReference type="EMBL" id="MEJ6495482.1"/>
    </source>
</evidence>
<dbReference type="PANTHER" id="PTHR34137:SF1">
    <property type="entry name" value="EXODEOXYRIBONUCLEASE 7 SMALL SUBUNIT"/>
    <property type="match status" value="1"/>
</dbReference>